<sequence length="414" mass="46215">MRGRTSYMRGRVRDSLTTSAEAATGPLPGSVTNLQCKHTGLSAVPRSQGKLLETVVMTKSLDSLLCLLCIKPMVGCFWDDATGHATHYCAMCGLHLAYWNGETYVFARDEHLSDVPPPIAGDADSEDDNLKNRDKAISSIPVSPPRRFAKSPLGLPPPHGAKLYAAQQPLLPANPRRLDIEWDPDINFLKGITDPATGETLLSTKPPVFESHGWHYGNKVFLPFERDRISVTALYKTERESLWVYLYPELAWASEATKQQSAPIPVEIVFDRFSWAMAIRWTDRAETTFGDSSSSSRYIISSGPRTDFGTGDKHCLTQRLYFPFLSSEGPLVWTVREGHRRMVLLDAYDRVVAYGDLLLCVFSDGTATTTASPYRWRLLVAEILVTYVALTVQMQRLEEWKTALKSETECTAQG</sequence>
<proteinExistence type="predicted"/>
<name>A0A4Q4SSN3_9PEZI</name>
<dbReference type="Proteomes" id="UP000293360">
    <property type="component" value="Unassembled WGS sequence"/>
</dbReference>
<keyword evidence="2" id="KW-1185">Reference proteome</keyword>
<dbReference type="EMBL" id="QJNU01001564">
    <property type="protein sequence ID" value="RYO75410.1"/>
    <property type="molecule type" value="Genomic_DNA"/>
</dbReference>
<accession>A0A4Q4SSN3</accession>
<evidence type="ECO:0000313" key="1">
    <source>
        <dbReference type="EMBL" id="RYO75410.1"/>
    </source>
</evidence>
<dbReference type="OrthoDB" id="4728778at2759"/>
<protein>
    <submittedName>
        <fullName evidence="1">Uncharacterized protein</fullName>
    </submittedName>
</protein>
<comment type="caution">
    <text evidence="1">The sequence shown here is derived from an EMBL/GenBank/DDBJ whole genome shotgun (WGS) entry which is preliminary data.</text>
</comment>
<evidence type="ECO:0000313" key="2">
    <source>
        <dbReference type="Proteomes" id="UP000293360"/>
    </source>
</evidence>
<reference evidence="1 2" key="1">
    <citation type="submission" date="2018-06" db="EMBL/GenBank/DDBJ databases">
        <title>Complete Genomes of Monosporascus.</title>
        <authorList>
            <person name="Robinson A.J."/>
            <person name="Natvig D.O."/>
        </authorList>
    </citation>
    <scope>NUCLEOTIDE SEQUENCE [LARGE SCALE GENOMIC DNA]</scope>
    <source>
        <strain evidence="1 2">CBS 110550</strain>
    </source>
</reference>
<organism evidence="1 2">
    <name type="scientific">Monosporascus ibericus</name>
    <dbReference type="NCBI Taxonomy" id="155417"/>
    <lineage>
        <taxon>Eukaryota</taxon>
        <taxon>Fungi</taxon>
        <taxon>Dikarya</taxon>
        <taxon>Ascomycota</taxon>
        <taxon>Pezizomycotina</taxon>
        <taxon>Sordariomycetes</taxon>
        <taxon>Xylariomycetidae</taxon>
        <taxon>Xylariales</taxon>
        <taxon>Xylariales incertae sedis</taxon>
        <taxon>Monosporascus</taxon>
    </lineage>
</organism>
<dbReference type="AlphaFoldDB" id="A0A4Q4SSN3"/>
<gene>
    <name evidence="1" type="ORF">DL764_010458</name>
</gene>